<name>A0A433WDU4_9BACT</name>
<accession>A0A433WDU4</accession>
<proteinExistence type="predicted"/>
<sequence>MKKPFIYFSLAVMAFTCLISGFTNGKPCADDHHGLRGKCRYYVVNGQNIYYCGTAVDLKTDCTYYVQ</sequence>
<keyword evidence="2" id="KW-1185">Reference proteome</keyword>
<dbReference type="OrthoDB" id="676254at2"/>
<evidence type="ECO:0000313" key="1">
    <source>
        <dbReference type="EMBL" id="NSL85214.1"/>
    </source>
</evidence>
<dbReference type="Proteomes" id="UP000281028">
    <property type="component" value="Unassembled WGS sequence"/>
</dbReference>
<dbReference type="EMBL" id="RIAR02000001">
    <property type="protein sequence ID" value="NSL85214.1"/>
    <property type="molecule type" value="Genomic_DNA"/>
</dbReference>
<organism evidence="1 2">
    <name type="scientific">Chitinophaga solisilvae</name>
    <dbReference type="NCBI Taxonomy" id="1233460"/>
    <lineage>
        <taxon>Bacteria</taxon>
        <taxon>Pseudomonadati</taxon>
        <taxon>Bacteroidota</taxon>
        <taxon>Chitinophagia</taxon>
        <taxon>Chitinophagales</taxon>
        <taxon>Chitinophagaceae</taxon>
        <taxon>Chitinophaga</taxon>
    </lineage>
</organism>
<gene>
    <name evidence="1" type="ORF">ECE50_000100</name>
</gene>
<evidence type="ECO:0000313" key="2">
    <source>
        <dbReference type="Proteomes" id="UP000281028"/>
    </source>
</evidence>
<reference evidence="1" key="1">
    <citation type="submission" date="2020-05" db="EMBL/GenBank/DDBJ databases">
        <title>Chitinophaga laudate sp. nov., isolated from a tropical peat swamp.</title>
        <authorList>
            <person name="Goh C.B.S."/>
            <person name="Lee M.S."/>
            <person name="Parimannan S."/>
            <person name="Pasbakhsh P."/>
            <person name="Yule C.M."/>
            <person name="Rajandas H."/>
            <person name="Loke S."/>
            <person name="Croft L."/>
            <person name="Tan J.B.L."/>
        </authorList>
    </citation>
    <scope>NUCLEOTIDE SEQUENCE</scope>
    <source>
        <strain evidence="1">Mgbs1</strain>
    </source>
</reference>
<comment type="caution">
    <text evidence="1">The sequence shown here is derived from an EMBL/GenBank/DDBJ whole genome shotgun (WGS) entry which is preliminary data.</text>
</comment>
<dbReference type="AlphaFoldDB" id="A0A433WDU4"/>
<protein>
    <submittedName>
        <fullName evidence="1">Uncharacterized protein</fullName>
    </submittedName>
</protein>